<dbReference type="EMBL" id="BAABME010006151">
    <property type="protein sequence ID" value="GAA0167600.1"/>
    <property type="molecule type" value="Genomic_DNA"/>
</dbReference>
<accession>A0AAV3QXI9</accession>
<organism evidence="1 2">
    <name type="scientific">Lithospermum erythrorhizon</name>
    <name type="common">Purple gromwell</name>
    <name type="synonym">Lithospermum officinale var. erythrorhizon</name>
    <dbReference type="NCBI Taxonomy" id="34254"/>
    <lineage>
        <taxon>Eukaryota</taxon>
        <taxon>Viridiplantae</taxon>
        <taxon>Streptophyta</taxon>
        <taxon>Embryophyta</taxon>
        <taxon>Tracheophyta</taxon>
        <taxon>Spermatophyta</taxon>
        <taxon>Magnoliopsida</taxon>
        <taxon>eudicotyledons</taxon>
        <taxon>Gunneridae</taxon>
        <taxon>Pentapetalae</taxon>
        <taxon>asterids</taxon>
        <taxon>lamiids</taxon>
        <taxon>Boraginales</taxon>
        <taxon>Boraginaceae</taxon>
        <taxon>Boraginoideae</taxon>
        <taxon>Lithospermeae</taxon>
        <taxon>Lithospermum</taxon>
    </lineage>
</organism>
<evidence type="ECO:0000313" key="1">
    <source>
        <dbReference type="EMBL" id="GAA0167600.1"/>
    </source>
</evidence>
<proteinExistence type="predicted"/>
<comment type="caution">
    <text evidence="1">The sequence shown here is derived from an EMBL/GenBank/DDBJ whole genome shotgun (WGS) entry which is preliminary data.</text>
</comment>
<keyword evidence="2" id="KW-1185">Reference proteome</keyword>
<dbReference type="AlphaFoldDB" id="A0AAV3QXI9"/>
<protein>
    <recommendedName>
        <fullName evidence="3">DUF4283 domain-containing protein</fullName>
    </recommendedName>
</protein>
<name>A0AAV3QXI9_LITER</name>
<dbReference type="Proteomes" id="UP001454036">
    <property type="component" value="Unassembled WGS sequence"/>
</dbReference>
<reference evidence="1 2" key="1">
    <citation type="submission" date="2024-01" db="EMBL/GenBank/DDBJ databases">
        <title>The complete chloroplast genome sequence of Lithospermum erythrorhizon: insights into the phylogenetic relationship among Boraginaceae species and the maternal lineages of purple gromwells.</title>
        <authorList>
            <person name="Okada T."/>
            <person name="Watanabe K."/>
        </authorList>
    </citation>
    <scope>NUCLEOTIDE SEQUENCE [LARGE SCALE GENOMIC DNA]</scope>
</reference>
<sequence length="195" mass="21927">MDTEILRELINCSLTEEEQTPVVLCEEDLMDGVVECEANVYIKIHALKLGFISIQGFSLAMTWDWNCNEGEEDPVNGEFDECKFWIQVLGLKEEYYTNELAGKLALSFVGCQMVELRRDKGGKKFFRVRAVLKVNQPIRWLVNFKVGRIKGAGIGMAEEVHPSLSIEWEEEGGPHAVVADGDIREAVSPIFPAGF</sequence>
<evidence type="ECO:0008006" key="3">
    <source>
        <dbReference type="Google" id="ProtNLM"/>
    </source>
</evidence>
<gene>
    <name evidence="1" type="ORF">LIER_22490</name>
</gene>
<evidence type="ECO:0000313" key="2">
    <source>
        <dbReference type="Proteomes" id="UP001454036"/>
    </source>
</evidence>